<dbReference type="InterPro" id="IPR013078">
    <property type="entry name" value="His_Pase_superF_clade-1"/>
</dbReference>
<feature type="binding site" evidence="2">
    <location>
        <begin position="93"/>
        <end position="96"/>
    </location>
    <ligand>
        <name>substrate</name>
    </ligand>
</feature>
<reference evidence="3 4" key="1">
    <citation type="journal article" date="2015" name="Genome Announc.">
        <title>Complete Genome Sequence of Clavibacter michiganensis subsp. insidiosus R1-1 Using PacBio Single-Molecule Real-Time Technology.</title>
        <authorList>
            <person name="Lu Y."/>
            <person name="Samac D.A."/>
            <person name="Glazebrook J."/>
            <person name="Ishimaru C.A."/>
        </authorList>
    </citation>
    <scope>NUCLEOTIDE SEQUENCE [LARGE SCALE GENOMIC DNA]</scope>
    <source>
        <strain evidence="3 4">R1-1</strain>
    </source>
</reference>
<dbReference type="Pfam" id="PF00300">
    <property type="entry name" value="His_Phos_1"/>
    <property type="match status" value="1"/>
</dbReference>
<evidence type="ECO:0000313" key="4">
    <source>
        <dbReference type="Proteomes" id="UP000032604"/>
    </source>
</evidence>
<evidence type="ECO:0000256" key="1">
    <source>
        <dbReference type="PIRSR" id="PIRSR613078-1"/>
    </source>
</evidence>
<dbReference type="Gene3D" id="3.40.50.1240">
    <property type="entry name" value="Phosphoglycerate mutase-like"/>
    <property type="match status" value="1"/>
</dbReference>
<dbReference type="KEGG" id="cmh:VO01_07790"/>
<accession>A0A0D5CIF3</accession>
<dbReference type="GO" id="GO:0005737">
    <property type="term" value="C:cytoplasm"/>
    <property type="evidence" value="ECO:0007669"/>
    <property type="project" value="TreeGrafter"/>
</dbReference>
<feature type="active site" description="Proton donor/acceptor" evidence="1">
    <location>
        <position position="93"/>
    </location>
</feature>
<dbReference type="GO" id="GO:0016791">
    <property type="term" value="F:phosphatase activity"/>
    <property type="evidence" value="ECO:0007669"/>
    <property type="project" value="TreeGrafter"/>
</dbReference>
<dbReference type="PANTHER" id="PTHR48100:SF62">
    <property type="entry name" value="GLUCOSYL-3-PHOSPHOGLYCERATE PHOSPHATASE"/>
    <property type="match status" value="1"/>
</dbReference>
<dbReference type="CDD" id="cd07067">
    <property type="entry name" value="HP_PGM_like"/>
    <property type="match status" value="1"/>
</dbReference>
<dbReference type="EMBL" id="CP011043">
    <property type="protein sequence ID" value="AJW79042.1"/>
    <property type="molecule type" value="Genomic_DNA"/>
</dbReference>
<organism evidence="3 4">
    <name type="scientific">Clavibacter michiganensis subsp. insidiosus</name>
    <dbReference type="NCBI Taxonomy" id="33014"/>
    <lineage>
        <taxon>Bacteria</taxon>
        <taxon>Bacillati</taxon>
        <taxon>Actinomycetota</taxon>
        <taxon>Actinomycetes</taxon>
        <taxon>Micrococcales</taxon>
        <taxon>Microbacteriaceae</taxon>
        <taxon>Clavibacter</taxon>
    </lineage>
</organism>
<dbReference type="InterPro" id="IPR029033">
    <property type="entry name" value="His_PPase_superfam"/>
</dbReference>
<dbReference type="PATRIC" id="fig|33014.5.peg.1620"/>
<sequence>MTRIVLVRHGRTAWNVERRVQGSSDIPLDDTGRAQAATAGALLAAAVAGGAGWDAVHASPLSRAFETASIIAEHLALGGAPASGPLPEPALAERRYGLAEGLTHAEIEARFPDGDVPGRETVESVTARAGAALLRLAERHPGGSIIAVSHGGVIAALARSLDASLGSRPGPMIENGSAHTFGVVDGELSLLRFGGVADLGAIADLDPARRA</sequence>
<name>A0A0D5CIF3_9MICO</name>
<feature type="binding site" evidence="2">
    <location>
        <begin position="8"/>
        <end position="15"/>
    </location>
    <ligand>
        <name>substrate</name>
    </ligand>
</feature>
<dbReference type="InterPro" id="IPR050275">
    <property type="entry name" value="PGM_Phosphatase"/>
</dbReference>
<proteinExistence type="predicted"/>
<dbReference type="SMART" id="SM00855">
    <property type="entry name" value="PGAM"/>
    <property type="match status" value="1"/>
</dbReference>
<dbReference type="AlphaFoldDB" id="A0A0D5CIF3"/>
<dbReference type="HOGENOM" id="CLU_033323_9_4_11"/>
<feature type="active site" description="Tele-phosphohistidine intermediate" evidence="1">
    <location>
        <position position="9"/>
    </location>
</feature>
<dbReference type="OrthoDB" id="4697614at2"/>
<protein>
    <submittedName>
        <fullName evidence="3">Histidine phosphatase</fullName>
    </submittedName>
</protein>
<feature type="binding site" evidence="2">
    <location>
        <position position="63"/>
    </location>
    <ligand>
        <name>substrate</name>
    </ligand>
</feature>
<gene>
    <name evidence="3" type="ORF">VO01_07790</name>
</gene>
<dbReference type="RefSeq" id="WP_045528076.1">
    <property type="nucleotide sequence ID" value="NZ_CP011043.1"/>
</dbReference>
<evidence type="ECO:0000313" key="3">
    <source>
        <dbReference type="EMBL" id="AJW79042.1"/>
    </source>
</evidence>
<dbReference type="PANTHER" id="PTHR48100">
    <property type="entry name" value="BROAD-SPECIFICITY PHOSPHATASE YOR283W-RELATED"/>
    <property type="match status" value="1"/>
</dbReference>
<dbReference type="SUPFAM" id="SSF53254">
    <property type="entry name" value="Phosphoglycerate mutase-like"/>
    <property type="match status" value="1"/>
</dbReference>
<evidence type="ECO:0000256" key="2">
    <source>
        <dbReference type="PIRSR" id="PIRSR613078-2"/>
    </source>
</evidence>
<dbReference type="Proteomes" id="UP000032604">
    <property type="component" value="Chromosome"/>
</dbReference>